<dbReference type="KEGG" id="nec:KGD82_22210"/>
<feature type="active site" description="Charge relay system" evidence="8">
    <location>
        <position position="227"/>
    </location>
</feature>
<evidence type="ECO:0000256" key="8">
    <source>
        <dbReference type="PIRSR" id="PIRSR615500-1"/>
    </source>
</evidence>
<dbReference type="InterPro" id="IPR050131">
    <property type="entry name" value="Peptidase_S8_subtilisin-like"/>
</dbReference>
<dbReference type="PANTHER" id="PTHR43806:SF66">
    <property type="entry name" value="SERIN ENDOPEPTIDASE"/>
    <property type="match status" value="1"/>
</dbReference>
<keyword evidence="16" id="KW-1185">Reference proteome</keyword>
<dbReference type="Pfam" id="PF00082">
    <property type="entry name" value="Peptidase_S8"/>
    <property type="match status" value="1"/>
</dbReference>
<organism evidence="15 16">
    <name type="scientific">Nocardiopsis eucommiae</name>
    <dbReference type="NCBI Taxonomy" id="2831970"/>
    <lineage>
        <taxon>Bacteria</taxon>
        <taxon>Bacillati</taxon>
        <taxon>Actinomycetota</taxon>
        <taxon>Actinomycetes</taxon>
        <taxon>Streptosporangiales</taxon>
        <taxon>Nocardiopsidaceae</taxon>
        <taxon>Nocardiopsis</taxon>
    </lineage>
</organism>
<protein>
    <submittedName>
        <fullName evidence="15">S8 family serine peptidase</fullName>
    </submittedName>
</protein>
<dbReference type="Pfam" id="PF06280">
    <property type="entry name" value="fn3_5"/>
    <property type="match status" value="1"/>
</dbReference>
<comment type="similarity">
    <text evidence="1 9">Belongs to the peptidase S8 family.</text>
</comment>
<evidence type="ECO:0000256" key="5">
    <source>
        <dbReference type="ARBA" id="ARBA00022729"/>
    </source>
</evidence>
<dbReference type="AlphaFoldDB" id="A0A975QK61"/>
<dbReference type="InterPro" id="IPR022398">
    <property type="entry name" value="Peptidase_S8_His-AS"/>
</dbReference>
<keyword evidence="3" id="KW-0964">Secreted</keyword>
<dbReference type="InterPro" id="IPR015500">
    <property type="entry name" value="Peptidase_S8_subtilisin-rel"/>
</dbReference>
<feature type="chain" id="PRO_5036994701" evidence="11">
    <location>
        <begin position="29"/>
        <end position="889"/>
    </location>
</feature>
<dbReference type="GO" id="GO:0016020">
    <property type="term" value="C:membrane"/>
    <property type="evidence" value="ECO:0007669"/>
    <property type="project" value="InterPro"/>
</dbReference>
<feature type="active site" description="Charge relay system" evidence="8">
    <location>
        <position position="173"/>
    </location>
</feature>
<dbReference type="Proteomes" id="UP000682416">
    <property type="component" value="Chromosome"/>
</dbReference>
<feature type="region of interest" description="Disordered" evidence="10">
    <location>
        <begin position="201"/>
        <end position="227"/>
    </location>
</feature>
<evidence type="ECO:0000259" key="14">
    <source>
        <dbReference type="Pfam" id="PF06280"/>
    </source>
</evidence>
<dbReference type="SUPFAM" id="SSF52025">
    <property type="entry name" value="PA domain"/>
    <property type="match status" value="1"/>
</dbReference>
<dbReference type="PROSITE" id="PS00136">
    <property type="entry name" value="SUBTILASE_ASP"/>
    <property type="match status" value="1"/>
</dbReference>
<dbReference type="Gene3D" id="3.40.50.200">
    <property type="entry name" value="Peptidase S8/S53 domain"/>
    <property type="match status" value="1"/>
</dbReference>
<dbReference type="SUPFAM" id="SSF52743">
    <property type="entry name" value="Subtilisin-like"/>
    <property type="match status" value="1"/>
</dbReference>
<dbReference type="GO" id="GO:0005615">
    <property type="term" value="C:extracellular space"/>
    <property type="evidence" value="ECO:0007669"/>
    <property type="project" value="TreeGrafter"/>
</dbReference>
<dbReference type="InterPro" id="IPR023827">
    <property type="entry name" value="Peptidase_S8_Asp-AS"/>
</dbReference>
<feature type="active site" description="Charge relay system" evidence="8">
    <location>
        <position position="532"/>
    </location>
</feature>
<dbReference type="CDD" id="cd07489">
    <property type="entry name" value="Peptidases_S8_5"/>
    <property type="match status" value="1"/>
</dbReference>
<keyword evidence="5 11" id="KW-0732">Signal</keyword>
<evidence type="ECO:0000259" key="12">
    <source>
        <dbReference type="Pfam" id="PF00082"/>
    </source>
</evidence>
<keyword evidence="2" id="KW-0134">Cell wall</keyword>
<evidence type="ECO:0000256" key="10">
    <source>
        <dbReference type="SAM" id="MobiDB-lite"/>
    </source>
</evidence>
<dbReference type="Gene3D" id="2.60.40.1710">
    <property type="entry name" value="Subtilisin-like superfamily"/>
    <property type="match status" value="1"/>
</dbReference>
<feature type="signal peptide" evidence="11">
    <location>
        <begin position="1"/>
        <end position="28"/>
    </location>
</feature>
<dbReference type="InterPro" id="IPR003137">
    <property type="entry name" value="PA_domain"/>
</dbReference>
<evidence type="ECO:0000256" key="2">
    <source>
        <dbReference type="ARBA" id="ARBA00022512"/>
    </source>
</evidence>
<proteinExistence type="inferred from homology"/>
<dbReference type="InterPro" id="IPR036852">
    <property type="entry name" value="Peptidase_S8/S53_dom_sf"/>
</dbReference>
<evidence type="ECO:0000313" key="16">
    <source>
        <dbReference type="Proteomes" id="UP000682416"/>
    </source>
</evidence>
<dbReference type="InterPro" id="IPR023828">
    <property type="entry name" value="Peptidase_S8_Ser-AS"/>
</dbReference>
<gene>
    <name evidence="15" type="ORF">KGD82_22210</name>
</gene>
<evidence type="ECO:0000256" key="9">
    <source>
        <dbReference type="RuleBase" id="RU003355"/>
    </source>
</evidence>
<evidence type="ECO:0000256" key="4">
    <source>
        <dbReference type="ARBA" id="ARBA00022670"/>
    </source>
</evidence>
<dbReference type="GO" id="GO:0004252">
    <property type="term" value="F:serine-type endopeptidase activity"/>
    <property type="evidence" value="ECO:0007669"/>
    <property type="project" value="InterPro"/>
</dbReference>
<dbReference type="PRINTS" id="PR00723">
    <property type="entry name" value="SUBTILISIN"/>
</dbReference>
<name>A0A975QK61_9ACTN</name>
<evidence type="ECO:0000256" key="11">
    <source>
        <dbReference type="SAM" id="SignalP"/>
    </source>
</evidence>
<keyword evidence="4 9" id="KW-0645">Protease</keyword>
<feature type="domain" description="C5a peptidase/Subtilisin-like protease SBT2-like Fn3-like" evidence="14">
    <location>
        <begin position="613"/>
        <end position="713"/>
    </location>
</feature>
<reference evidence="15" key="1">
    <citation type="submission" date="2021-05" db="EMBL/GenBank/DDBJ databases">
        <authorList>
            <person name="Kaiqin L."/>
            <person name="Jian G."/>
        </authorList>
    </citation>
    <scope>NUCLEOTIDE SEQUENCE</scope>
    <source>
        <strain evidence="15">HDS5</strain>
    </source>
</reference>
<keyword evidence="6 9" id="KW-0378">Hydrolase</keyword>
<dbReference type="Gene3D" id="3.50.30.30">
    <property type="match status" value="1"/>
</dbReference>
<evidence type="ECO:0000256" key="3">
    <source>
        <dbReference type="ARBA" id="ARBA00022525"/>
    </source>
</evidence>
<dbReference type="InterPro" id="IPR000209">
    <property type="entry name" value="Peptidase_S8/S53_dom"/>
</dbReference>
<dbReference type="InterPro" id="IPR046450">
    <property type="entry name" value="PA_dom_sf"/>
</dbReference>
<dbReference type="Pfam" id="PF02225">
    <property type="entry name" value="PA"/>
    <property type="match status" value="1"/>
</dbReference>
<dbReference type="PROSITE" id="PS00138">
    <property type="entry name" value="SUBTILASE_SER"/>
    <property type="match status" value="1"/>
</dbReference>
<evidence type="ECO:0000259" key="13">
    <source>
        <dbReference type="Pfam" id="PF02225"/>
    </source>
</evidence>
<evidence type="ECO:0000313" key="15">
    <source>
        <dbReference type="EMBL" id="QVJ00997.1"/>
    </source>
</evidence>
<dbReference type="InterPro" id="IPR034187">
    <property type="entry name" value="Peptidases_S8_5"/>
</dbReference>
<evidence type="ECO:0000256" key="1">
    <source>
        <dbReference type="ARBA" id="ARBA00011073"/>
    </source>
</evidence>
<dbReference type="EMBL" id="CP074402">
    <property type="protein sequence ID" value="QVJ00997.1"/>
    <property type="molecule type" value="Genomic_DNA"/>
</dbReference>
<feature type="domain" description="PA" evidence="13">
    <location>
        <begin position="378"/>
        <end position="459"/>
    </location>
</feature>
<dbReference type="PROSITE" id="PS00137">
    <property type="entry name" value="SUBTILASE_HIS"/>
    <property type="match status" value="1"/>
</dbReference>
<dbReference type="PANTHER" id="PTHR43806">
    <property type="entry name" value="PEPTIDASE S8"/>
    <property type="match status" value="1"/>
</dbReference>
<keyword evidence="7 9" id="KW-0720">Serine protease</keyword>
<sequence>MARNLSRLASIAGLTMIAGLVAVTPAGADEGAELAPLHPAPTAENGELTHQVQDLWFIELESPPTSEGTASARVEDEHAEFRDEADELGLQYTERLSFNELWNGLSVEMDDAQVSTAREISGVAAIHPVVRHELPDHDESSPDMDTALGMTGADIAQSELGLTGEGLRVAVMDTGVDYTHPDLGGPGGFPSERVVAGHDFVGDDFNASDPAKSTPVPDGDPQDCNGHGTHVAGIIGAQGEVTGVAPDVVFGAYKVFGCAGSTTSDVMIAAMEQALADDMDVLNMSVGSAHSWPQYPTAVASDNLVDEGMVVVASIGNEGASGLYSAGAPGLGADVIGVAAYDNTHIRADAAEVSPSGETIAYMEMDDATPPPASGETDELVYVGRGCLAAGDELEGDPEGRTALMVRGECTFGEKYDAALAAGATGVVIHNNLPGMFAGGGIVDQGAFSVGVSDEAGAHLRELLEGGESVTLTWTGEETTIPNPTGGLISSFSSYGMSADLDIKPDLGAPGGLINSTYPMAKGGYATISGTSMSSPHVAGGVALLLEARPDLAAHDVRDVLQNTADPTAWWGNPDLGILDNVHRQGAGMLDVPGSVLTTTGMSPAKLPLGATEGPVTETVTVTNHGDEEATYEIGHTPALGTHGNTFAPSFNDSYAQADLSEDKVTLAPGESAEVEVTVTPPAREYAQMLYGGYVEVTEVGGAAETGTVRVPYAAYNGDYQEIEAMTPITDANGNVHELPWLTRITQCEVFTGLECADTNGGTFQNQPDGAAFSMDWVDGLPDVPYVIAHFDHHVTRLEMTVVDERTGRPVHPDRNLAVAVDHVNRSATSTAFFSYVWDGTVVDSRNRVTDVRDGDYRLRAKALKALGDPANPDHWESWTSPVITIDRG</sequence>
<evidence type="ECO:0000256" key="6">
    <source>
        <dbReference type="ARBA" id="ARBA00022801"/>
    </source>
</evidence>
<accession>A0A975QK61</accession>
<feature type="domain" description="Peptidase S8/S53" evidence="12">
    <location>
        <begin position="164"/>
        <end position="588"/>
    </location>
</feature>
<dbReference type="GO" id="GO:0006508">
    <property type="term" value="P:proteolysis"/>
    <property type="evidence" value="ECO:0007669"/>
    <property type="project" value="UniProtKB-KW"/>
</dbReference>
<evidence type="ECO:0000256" key="7">
    <source>
        <dbReference type="ARBA" id="ARBA00022825"/>
    </source>
</evidence>
<dbReference type="InterPro" id="IPR010435">
    <property type="entry name" value="C5a/SBT2-like_Fn3"/>
</dbReference>